<name>A0ABT9IKN3_9MICC</name>
<organism evidence="1 2">
    <name type="scientific">Arthrobacter horti</name>
    <dbReference type="NCBI Taxonomy" id="3068273"/>
    <lineage>
        <taxon>Bacteria</taxon>
        <taxon>Bacillati</taxon>
        <taxon>Actinomycetota</taxon>
        <taxon>Actinomycetes</taxon>
        <taxon>Micrococcales</taxon>
        <taxon>Micrococcaceae</taxon>
        <taxon>Arthrobacter</taxon>
    </lineage>
</organism>
<gene>
    <name evidence="1" type="ORF">Q9R02_00965</name>
</gene>
<keyword evidence="2" id="KW-1185">Reference proteome</keyword>
<reference evidence="1 2" key="1">
    <citation type="submission" date="2023-08" db="EMBL/GenBank/DDBJ databases">
        <title>Arthrobacter horti sp. nov., isolated from forest soil.</title>
        <authorList>
            <person name="Park M."/>
        </authorList>
    </citation>
    <scope>NUCLEOTIDE SEQUENCE [LARGE SCALE GENOMIC DNA]</scope>
    <source>
        <strain evidence="1 2">YJM1</strain>
    </source>
</reference>
<sequence length="140" mass="14909">MAIVSWGKRRVLATILVASVALVLLAAVGVVVAGTLLRPRKIPPFELVNDTASPVLVSRCSQDKAPAPFEISPGSRLQFRNAWLTPDDEGYACYLHIGDRSLGACLIMPTGGRTDFSYRASAADPGTSEKDCMALTAPHL</sequence>
<dbReference type="EMBL" id="JAVALS010000001">
    <property type="protein sequence ID" value="MDP5225724.1"/>
    <property type="molecule type" value="Genomic_DNA"/>
</dbReference>
<comment type="caution">
    <text evidence="1">The sequence shown here is derived from an EMBL/GenBank/DDBJ whole genome shotgun (WGS) entry which is preliminary data.</text>
</comment>
<protein>
    <submittedName>
        <fullName evidence="1">Uncharacterized protein</fullName>
    </submittedName>
</protein>
<accession>A0ABT9IKN3</accession>
<evidence type="ECO:0000313" key="2">
    <source>
        <dbReference type="Proteomes" id="UP001232725"/>
    </source>
</evidence>
<dbReference type="RefSeq" id="WP_305994766.1">
    <property type="nucleotide sequence ID" value="NZ_JAVALS010000001.1"/>
</dbReference>
<evidence type="ECO:0000313" key="1">
    <source>
        <dbReference type="EMBL" id="MDP5225724.1"/>
    </source>
</evidence>
<dbReference type="Proteomes" id="UP001232725">
    <property type="component" value="Unassembled WGS sequence"/>
</dbReference>
<proteinExistence type="predicted"/>